<feature type="active site" description="Proton donor/acceptor" evidence="9">
    <location>
        <position position="155"/>
    </location>
</feature>
<name>A0ABU9ZFS2_9HYPH</name>
<feature type="domain" description="L,D-TPase catalytic" evidence="10">
    <location>
        <begin position="58"/>
        <end position="195"/>
    </location>
</feature>
<dbReference type="Gene3D" id="2.40.440.10">
    <property type="entry name" value="L,D-transpeptidase catalytic domain-like"/>
    <property type="match status" value="1"/>
</dbReference>
<evidence type="ECO:0000256" key="5">
    <source>
        <dbReference type="ARBA" id="ARBA00022801"/>
    </source>
</evidence>
<evidence type="ECO:0000259" key="10">
    <source>
        <dbReference type="PROSITE" id="PS52029"/>
    </source>
</evidence>
<dbReference type="RefSeq" id="WP_345971621.1">
    <property type="nucleotide sequence ID" value="NZ_JAQYXL010000001.1"/>
</dbReference>
<reference evidence="11 12" key="1">
    <citation type="journal article" date="2023" name="PLoS ONE">
        <title>Complete genome assembly of Hawai'i environmental nontuberculous mycobacteria reveals unexpected co-isolation with methylobacteria.</title>
        <authorList>
            <person name="Hendrix J."/>
            <person name="Epperson L.E."/>
            <person name="Tong E.I."/>
            <person name="Chan Y.L."/>
            <person name="Hasan N.A."/>
            <person name="Dawrs S.N."/>
            <person name="Norton G.J."/>
            <person name="Virdi R."/>
            <person name="Crooks J.L."/>
            <person name="Chan E.D."/>
            <person name="Honda J.R."/>
            <person name="Strong M."/>
        </authorList>
    </citation>
    <scope>NUCLEOTIDE SEQUENCE [LARGE SCALE GENOMIC DNA]</scope>
    <source>
        <strain evidence="11 12">NJH_HI01</strain>
    </source>
</reference>
<sequence length="218" mass="23610">MAAETHHVAVAPQPNAAFAAMYGARPEERFALPATEIDGVDPRYFRQEVAYPRAEPPGTLVVDPGNKFLYLVRENGRALRYGVGVGRAGLAWSGSARVGRKAEWPRWTPTADMIIREPERNGPWRNGMAGGPGNPLGPRALYLFDGARDTLYRIHGTTEPRSIGTDVSSGCIRMFNQDIIDLYGRVPVETRVVVLPASEHVEAGEGLSAASAPSDSRG</sequence>
<dbReference type="InterPro" id="IPR005490">
    <property type="entry name" value="LD_TPept_cat_dom"/>
</dbReference>
<evidence type="ECO:0000256" key="7">
    <source>
        <dbReference type="ARBA" id="ARBA00022984"/>
    </source>
</evidence>
<comment type="pathway">
    <text evidence="1 9">Cell wall biogenesis; peptidoglycan biosynthesis.</text>
</comment>
<dbReference type="PANTHER" id="PTHR30582:SF24">
    <property type="entry name" value="L,D-TRANSPEPTIDASE ERFK_SRFK-RELATED"/>
    <property type="match status" value="1"/>
</dbReference>
<dbReference type="SUPFAM" id="SSF141523">
    <property type="entry name" value="L,D-transpeptidase catalytic domain-like"/>
    <property type="match status" value="1"/>
</dbReference>
<evidence type="ECO:0000256" key="9">
    <source>
        <dbReference type="PROSITE-ProRule" id="PRU01373"/>
    </source>
</evidence>
<dbReference type="EMBL" id="JAQYXL010000001">
    <property type="protein sequence ID" value="MEN3230204.1"/>
    <property type="molecule type" value="Genomic_DNA"/>
</dbReference>
<proteinExistence type="inferred from homology"/>
<comment type="similarity">
    <text evidence="2">Belongs to the YkuD family.</text>
</comment>
<keyword evidence="7 9" id="KW-0573">Peptidoglycan synthesis</keyword>
<dbReference type="PROSITE" id="PS52029">
    <property type="entry name" value="LD_TPASE"/>
    <property type="match status" value="1"/>
</dbReference>
<keyword evidence="3" id="KW-0328">Glycosyltransferase</keyword>
<evidence type="ECO:0000313" key="12">
    <source>
        <dbReference type="Proteomes" id="UP001404845"/>
    </source>
</evidence>
<gene>
    <name evidence="11" type="ORF">PUR21_21595</name>
</gene>
<organism evidence="11 12">
    <name type="scientific">Methylorubrum rhodesianum</name>
    <dbReference type="NCBI Taxonomy" id="29427"/>
    <lineage>
        <taxon>Bacteria</taxon>
        <taxon>Pseudomonadati</taxon>
        <taxon>Pseudomonadota</taxon>
        <taxon>Alphaproteobacteria</taxon>
        <taxon>Hyphomicrobiales</taxon>
        <taxon>Methylobacteriaceae</taxon>
        <taxon>Methylorubrum</taxon>
    </lineage>
</organism>
<dbReference type="InterPro" id="IPR050979">
    <property type="entry name" value="LD-transpeptidase"/>
</dbReference>
<protein>
    <submittedName>
        <fullName evidence="11">L,D-transpeptidase</fullName>
    </submittedName>
</protein>
<keyword evidence="6 9" id="KW-0133">Cell shape</keyword>
<keyword evidence="4" id="KW-0808">Transferase</keyword>
<evidence type="ECO:0000256" key="3">
    <source>
        <dbReference type="ARBA" id="ARBA00022676"/>
    </source>
</evidence>
<evidence type="ECO:0000256" key="2">
    <source>
        <dbReference type="ARBA" id="ARBA00005992"/>
    </source>
</evidence>
<keyword evidence="5" id="KW-0378">Hydrolase</keyword>
<dbReference type="Pfam" id="PF03734">
    <property type="entry name" value="YkuD"/>
    <property type="match status" value="1"/>
</dbReference>
<evidence type="ECO:0000256" key="1">
    <source>
        <dbReference type="ARBA" id="ARBA00004752"/>
    </source>
</evidence>
<dbReference type="InterPro" id="IPR038063">
    <property type="entry name" value="Transpep_catalytic_dom"/>
</dbReference>
<evidence type="ECO:0000256" key="8">
    <source>
        <dbReference type="ARBA" id="ARBA00023316"/>
    </source>
</evidence>
<dbReference type="PANTHER" id="PTHR30582">
    <property type="entry name" value="L,D-TRANSPEPTIDASE"/>
    <property type="match status" value="1"/>
</dbReference>
<accession>A0ABU9ZFS2</accession>
<keyword evidence="8 9" id="KW-0961">Cell wall biogenesis/degradation</keyword>
<keyword evidence="12" id="KW-1185">Reference proteome</keyword>
<feature type="active site" description="Nucleophile" evidence="9">
    <location>
        <position position="171"/>
    </location>
</feature>
<evidence type="ECO:0000313" key="11">
    <source>
        <dbReference type="EMBL" id="MEN3230204.1"/>
    </source>
</evidence>
<evidence type="ECO:0000256" key="4">
    <source>
        <dbReference type="ARBA" id="ARBA00022679"/>
    </source>
</evidence>
<evidence type="ECO:0000256" key="6">
    <source>
        <dbReference type="ARBA" id="ARBA00022960"/>
    </source>
</evidence>
<dbReference type="Proteomes" id="UP001404845">
    <property type="component" value="Unassembled WGS sequence"/>
</dbReference>
<dbReference type="CDD" id="cd16913">
    <property type="entry name" value="YkuD_like"/>
    <property type="match status" value="1"/>
</dbReference>
<comment type="caution">
    <text evidence="11">The sequence shown here is derived from an EMBL/GenBank/DDBJ whole genome shotgun (WGS) entry which is preliminary data.</text>
</comment>